<evidence type="ECO:0000313" key="1">
    <source>
        <dbReference type="EMBL" id="RRT73895.1"/>
    </source>
</evidence>
<dbReference type="AlphaFoldDB" id="A0A427ACB3"/>
<dbReference type="Proteomes" id="UP000287651">
    <property type="component" value="Unassembled WGS sequence"/>
</dbReference>
<evidence type="ECO:0000313" key="2">
    <source>
        <dbReference type="Proteomes" id="UP000287651"/>
    </source>
</evidence>
<dbReference type="EMBL" id="AMZH03002942">
    <property type="protein sequence ID" value="RRT73895.1"/>
    <property type="molecule type" value="Genomic_DNA"/>
</dbReference>
<accession>A0A427ACB3</accession>
<proteinExistence type="predicted"/>
<organism evidence="1 2">
    <name type="scientific">Ensete ventricosum</name>
    <name type="common">Abyssinian banana</name>
    <name type="synonym">Musa ensete</name>
    <dbReference type="NCBI Taxonomy" id="4639"/>
    <lineage>
        <taxon>Eukaryota</taxon>
        <taxon>Viridiplantae</taxon>
        <taxon>Streptophyta</taxon>
        <taxon>Embryophyta</taxon>
        <taxon>Tracheophyta</taxon>
        <taxon>Spermatophyta</taxon>
        <taxon>Magnoliopsida</taxon>
        <taxon>Liliopsida</taxon>
        <taxon>Zingiberales</taxon>
        <taxon>Musaceae</taxon>
        <taxon>Ensete</taxon>
    </lineage>
</organism>
<protein>
    <submittedName>
        <fullName evidence="1">Uncharacterized protein</fullName>
    </submittedName>
</protein>
<comment type="caution">
    <text evidence="1">The sequence shown here is derived from an EMBL/GenBank/DDBJ whole genome shotgun (WGS) entry which is preliminary data.</text>
</comment>
<reference evidence="1 2" key="1">
    <citation type="journal article" date="2014" name="Agronomy (Basel)">
        <title>A Draft Genome Sequence for Ensete ventricosum, the Drought-Tolerant Tree Against Hunger.</title>
        <authorList>
            <person name="Harrison J."/>
            <person name="Moore K.A."/>
            <person name="Paszkiewicz K."/>
            <person name="Jones T."/>
            <person name="Grant M."/>
            <person name="Ambacheew D."/>
            <person name="Muzemil S."/>
            <person name="Studholme D.J."/>
        </authorList>
    </citation>
    <scope>NUCLEOTIDE SEQUENCE [LARGE SCALE GENOMIC DNA]</scope>
</reference>
<gene>
    <name evidence="1" type="ORF">B296_00025760</name>
</gene>
<name>A0A427ACB3_ENSVE</name>
<sequence>MHDNHTSMKNEDGVTKDYKLICLSSTWMRHSLPALPRLRLGGQDVDDEQASRLWRRRNRLGSPDDPMAIDFDDDVNLAKKLVRHETSAAKWMIARIAGPQRATTNRGEESAPTTKS</sequence>